<keyword evidence="2" id="KW-1185">Reference proteome</keyword>
<evidence type="ECO:0000313" key="2">
    <source>
        <dbReference type="Proteomes" id="UP000179860"/>
    </source>
</evidence>
<name>A0A1I9YCI3_9BURK</name>
<gene>
    <name evidence="1" type="ORF">BJG93_00320</name>
</gene>
<dbReference type="RefSeq" id="WP_027198589.1">
    <property type="nucleotide sequence ID" value="NZ_CP017561.2"/>
</dbReference>
<organism evidence="1 2">
    <name type="scientific">Paraburkholderia sprentiae WSM5005</name>
    <dbReference type="NCBI Taxonomy" id="754502"/>
    <lineage>
        <taxon>Bacteria</taxon>
        <taxon>Pseudomonadati</taxon>
        <taxon>Pseudomonadota</taxon>
        <taxon>Betaproteobacteria</taxon>
        <taxon>Burkholderiales</taxon>
        <taxon>Burkholderiaceae</taxon>
        <taxon>Paraburkholderia</taxon>
    </lineage>
</organism>
<dbReference type="OrthoDB" id="8852350at2"/>
<sequence>MSQSVFEMHSVELSCQRPPGACYVICDEWHYKACLGKAADLQRARVETREFLDIAQLNHRAWQDDRKLVRNLIGSHWLFFHRVRDRNPDTDGWWVIVALLEEVRRGALLAIKGPRDSLFPSPYTSTPLRNIASRSGNRSDGEPVLSVQYDPATWQARLNAARAARVTPPRIEIPQELSKAQRWQTRKALIAAGNTAMSGRARAAAERLARNNVAVEKARLSDHVYEPSRPVPEGWANRSGDTEFLNQYRLDPLDLTMEGSNFRAQLYEPDPHVFGDDMKPTLAFRGTEMTSLADWSNNFSQSVDMESPYYERAVNTGKKLAFSTEPIDITGHSLGGGLCSAASLASGKDCWSFNAAGLHPKTVEHYGGQVTPSNINAYHVKGDILTVAQTWTPLPGAAGTAYPLPGSGSPVSRHFIRQAIDGIEQQKAEDIFVLETLS</sequence>
<dbReference type="InterPro" id="IPR029058">
    <property type="entry name" value="AB_hydrolase_fold"/>
</dbReference>
<dbReference type="AlphaFoldDB" id="A0A1I9YCI3"/>
<dbReference type="Pfam" id="PF26363">
    <property type="entry name" value="Phospholipase-like"/>
    <property type="match status" value="1"/>
</dbReference>
<evidence type="ECO:0000313" key="1">
    <source>
        <dbReference type="EMBL" id="APA84016.1"/>
    </source>
</evidence>
<accession>A0A1I9YCI3</accession>
<proteinExistence type="predicted"/>
<dbReference type="Proteomes" id="UP000179860">
    <property type="component" value="Chromosome 1"/>
</dbReference>
<reference evidence="1" key="2">
    <citation type="submission" date="2021-06" db="EMBL/GenBank/DDBJ databases">
        <authorList>
            <person name="Rogers T.H."/>
            <person name="Ramsay J.P."/>
            <person name="Wang P."/>
            <person name="Terpolilli J."/>
        </authorList>
    </citation>
    <scope>NUCLEOTIDE SEQUENCE [LARGE SCALE GENOMIC DNA]</scope>
    <source>
        <strain evidence="1">WSM5005</strain>
    </source>
</reference>
<dbReference type="EMBL" id="CP017561">
    <property type="protein sequence ID" value="APA84016.1"/>
    <property type="molecule type" value="Genomic_DNA"/>
</dbReference>
<dbReference type="KEGG" id="pspw:BJG93_00320"/>
<dbReference type="STRING" id="754502.BJG93_00320"/>
<dbReference type="SUPFAM" id="SSF53474">
    <property type="entry name" value="alpha/beta-Hydrolases"/>
    <property type="match status" value="1"/>
</dbReference>
<protein>
    <submittedName>
        <fullName evidence="1">DUF2974 domain-containing protein</fullName>
    </submittedName>
</protein>
<reference evidence="1" key="1">
    <citation type="submission" date="2016-09" db="EMBL/GenBank/DDBJ databases">
        <title>The Complete Genome of Burkholderia sprentiae wsm5005.</title>
        <authorList>
            <person name="De Meyer S."/>
            <person name="Wang P."/>
            <person name="Terpolilli J."/>
        </authorList>
    </citation>
    <scope>NUCLEOTIDE SEQUENCE [LARGE SCALE GENOMIC DNA]</scope>
    <source>
        <strain evidence="1">WSM5005</strain>
    </source>
</reference>